<evidence type="ECO:0000259" key="3">
    <source>
        <dbReference type="PROSITE" id="PS50835"/>
    </source>
</evidence>
<dbReference type="SMART" id="SM00409">
    <property type="entry name" value="IG"/>
    <property type="match status" value="2"/>
</dbReference>
<evidence type="ECO:0000256" key="1">
    <source>
        <dbReference type="ARBA" id="ARBA00022729"/>
    </source>
</evidence>
<accession>A0A8D3AKU7</accession>
<dbReference type="InterPro" id="IPR036179">
    <property type="entry name" value="Ig-like_dom_sf"/>
</dbReference>
<dbReference type="Proteomes" id="UP000694558">
    <property type="component" value="Chromosome 18"/>
</dbReference>
<dbReference type="GO" id="GO:0009897">
    <property type="term" value="C:external side of plasma membrane"/>
    <property type="evidence" value="ECO:0007669"/>
    <property type="project" value="TreeGrafter"/>
</dbReference>
<dbReference type="PANTHER" id="PTHR11481:SF64">
    <property type="entry name" value="FC RECEPTOR-LIKE PROTEIN 4"/>
    <property type="match status" value="1"/>
</dbReference>
<keyword evidence="2" id="KW-1015">Disulfide bond</keyword>
<dbReference type="Gene3D" id="2.60.40.10">
    <property type="entry name" value="Immunoglobulins"/>
    <property type="match status" value="2"/>
</dbReference>
<feature type="domain" description="Ig-like" evidence="3">
    <location>
        <begin position="148"/>
        <end position="237"/>
    </location>
</feature>
<dbReference type="InterPro" id="IPR013783">
    <property type="entry name" value="Ig-like_fold"/>
</dbReference>
<name>A0A8D3AKU7_SCOMX</name>
<dbReference type="GeneTree" id="ENSGT00440000036191"/>
<dbReference type="SUPFAM" id="SSF48726">
    <property type="entry name" value="Immunoglobulin"/>
    <property type="match status" value="2"/>
</dbReference>
<reference evidence="4" key="1">
    <citation type="submission" date="2023-05" db="EMBL/GenBank/DDBJ databases">
        <title>High-quality long-read genome of Scophthalmus maximus.</title>
        <authorList>
            <person name="Lien S."/>
            <person name="Martinez P."/>
        </authorList>
    </citation>
    <scope>NUCLEOTIDE SEQUENCE [LARGE SCALE GENOMIC DNA]</scope>
</reference>
<evidence type="ECO:0000256" key="2">
    <source>
        <dbReference type="ARBA" id="ARBA00023157"/>
    </source>
</evidence>
<reference evidence="4" key="2">
    <citation type="submission" date="2025-08" db="UniProtKB">
        <authorList>
            <consortium name="Ensembl"/>
        </authorList>
    </citation>
    <scope>IDENTIFICATION</scope>
</reference>
<dbReference type="GO" id="GO:0006955">
    <property type="term" value="P:immune response"/>
    <property type="evidence" value="ECO:0007669"/>
    <property type="project" value="TreeGrafter"/>
</dbReference>
<dbReference type="GO" id="GO:0004888">
    <property type="term" value="F:transmembrane signaling receptor activity"/>
    <property type="evidence" value="ECO:0007669"/>
    <property type="project" value="TreeGrafter"/>
</dbReference>
<proteinExistence type="predicted"/>
<dbReference type="PANTHER" id="PTHR11481">
    <property type="entry name" value="IMMUNOGLOBULIN FC RECEPTOR"/>
    <property type="match status" value="1"/>
</dbReference>
<dbReference type="PROSITE" id="PS50835">
    <property type="entry name" value="IG_LIKE"/>
    <property type="match status" value="2"/>
</dbReference>
<dbReference type="GO" id="GO:0007166">
    <property type="term" value="P:cell surface receptor signaling pathway"/>
    <property type="evidence" value="ECO:0007669"/>
    <property type="project" value="TreeGrafter"/>
</dbReference>
<feature type="domain" description="Ig-like" evidence="3">
    <location>
        <begin position="239"/>
        <end position="310"/>
    </location>
</feature>
<protein>
    <recommendedName>
        <fullName evidence="3">Ig-like domain-containing protein</fullName>
    </recommendedName>
</protein>
<keyword evidence="1" id="KW-0732">Signal</keyword>
<dbReference type="AlphaFoldDB" id="A0A8D3AKU7"/>
<evidence type="ECO:0000313" key="4">
    <source>
        <dbReference type="Ensembl" id="ENSSMAP00000019795.2"/>
    </source>
</evidence>
<evidence type="ECO:0000313" key="5">
    <source>
        <dbReference type="Proteomes" id="UP000694558"/>
    </source>
</evidence>
<sequence length="350" mass="39539">MWPKLEEFFPGDLFYLSCDNIASSSRVQWYLNNTVVKQSPTSETWKIAVASPKHSGFYHCENNGQRSDNLIVKEDTGHPVMKTGHSVMLQLDNEDGLQGWKCGVYRRALNQMKKIKFHLKITKECASPNSLMKIQHSLGVITFKVLKPLLMIILMHHLVSDKEVSLEMYPLPPVVGEPLTLRCLVWGTDQISNTVFYKDNAVIIGAVSSTHTITNVTELTEGQYKCDVTYTHKAQAAGPPYHEVSDTQEVFVQGTAIISEIYGLSCSCPLCGRDSSYHWYHRNDDQLWASMGFNSNYFTPKASGSYACRAVWTNGRSFLSNSYACELLLPFLDIFVTHMVNLSRCELRSL</sequence>
<dbReference type="InterPro" id="IPR003599">
    <property type="entry name" value="Ig_sub"/>
</dbReference>
<dbReference type="Ensembl" id="ENSSMAT00000020039.2">
    <property type="protein sequence ID" value="ENSSMAP00000019795.2"/>
    <property type="gene ID" value="ENSSMAG00000025266.1"/>
</dbReference>
<organism evidence="4 5">
    <name type="scientific">Scophthalmus maximus</name>
    <name type="common">Turbot</name>
    <name type="synonym">Psetta maxima</name>
    <dbReference type="NCBI Taxonomy" id="52904"/>
    <lineage>
        <taxon>Eukaryota</taxon>
        <taxon>Metazoa</taxon>
        <taxon>Chordata</taxon>
        <taxon>Craniata</taxon>
        <taxon>Vertebrata</taxon>
        <taxon>Euteleostomi</taxon>
        <taxon>Actinopterygii</taxon>
        <taxon>Neopterygii</taxon>
        <taxon>Teleostei</taxon>
        <taxon>Neoteleostei</taxon>
        <taxon>Acanthomorphata</taxon>
        <taxon>Carangaria</taxon>
        <taxon>Pleuronectiformes</taxon>
        <taxon>Pleuronectoidei</taxon>
        <taxon>Scophthalmidae</taxon>
        <taxon>Scophthalmus</taxon>
    </lineage>
</organism>
<dbReference type="Pfam" id="PF13895">
    <property type="entry name" value="Ig_2"/>
    <property type="match status" value="1"/>
</dbReference>
<dbReference type="InterPro" id="IPR050488">
    <property type="entry name" value="Ig_Fc_receptor"/>
</dbReference>
<dbReference type="InterPro" id="IPR007110">
    <property type="entry name" value="Ig-like_dom"/>
</dbReference>